<reference evidence="6 7" key="1">
    <citation type="submission" date="2022-09" db="EMBL/GenBank/DDBJ databases">
        <authorList>
            <person name="Han X.L."/>
            <person name="Wang Q."/>
            <person name="Lu T."/>
        </authorList>
    </citation>
    <scope>NUCLEOTIDE SEQUENCE [LARGE SCALE GENOMIC DNA]</scope>
    <source>
        <strain evidence="6 7">WQ 127069</strain>
    </source>
</reference>
<comment type="similarity">
    <text evidence="1">Belongs to the LysR transcriptional regulatory family.</text>
</comment>
<sequence length="292" mass="33221">MDIRQLQYVLELARYNSFTKAAQALHITQPTLSKMIKSLEEELGLTLFSRVGKSVELTDAGQAILSQAQHIVSSFKNLTSELSDLTNLHKGHIRIGLPPMVGSSFFPQVMSRFRELYPGVTIEMVEEGSKKLQIEIANGHLDMGVVLLPTNEELFDSHLIIQENLKLIVHPSHRLAQRNEVALSELSKETFILFHKDFALHDQIIAECVRSGFHPHVLYESSQWDFIHEMTAANLGIALLPETICKRLDPAHVKAIPLIEPSIPWHLVMIWRKNSYLSLAAREWIRFTQSLF</sequence>
<dbReference type="PRINTS" id="PR00039">
    <property type="entry name" value="HTHLYSR"/>
</dbReference>
<dbReference type="Pfam" id="PF00126">
    <property type="entry name" value="HTH_1"/>
    <property type="match status" value="1"/>
</dbReference>
<dbReference type="NCBIfam" id="NF047520">
    <property type="entry name" value="trans_act_CidR"/>
    <property type="match status" value="1"/>
</dbReference>
<dbReference type="Gene3D" id="3.40.190.290">
    <property type="match status" value="1"/>
</dbReference>
<dbReference type="InterPro" id="IPR050950">
    <property type="entry name" value="HTH-type_LysR_regulators"/>
</dbReference>
<dbReference type="Pfam" id="PF03466">
    <property type="entry name" value="LysR_substrate"/>
    <property type="match status" value="1"/>
</dbReference>
<dbReference type="PANTHER" id="PTHR30419:SF8">
    <property type="entry name" value="NITROGEN ASSIMILATION TRANSCRIPTIONAL ACTIVATOR-RELATED"/>
    <property type="match status" value="1"/>
</dbReference>
<dbReference type="PANTHER" id="PTHR30419">
    <property type="entry name" value="HTH-TYPE TRANSCRIPTIONAL REGULATOR YBHD"/>
    <property type="match status" value="1"/>
</dbReference>
<keyword evidence="3" id="KW-0238">DNA-binding</keyword>
<dbReference type="PROSITE" id="PS50931">
    <property type="entry name" value="HTH_LYSR"/>
    <property type="match status" value="1"/>
</dbReference>
<evidence type="ECO:0000256" key="1">
    <source>
        <dbReference type="ARBA" id="ARBA00009437"/>
    </source>
</evidence>
<evidence type="ECO:0000256" key="2">
    <source>
        <dbReference type="ARBA" id="ARBA00023015"/>
    </source>
</evidence>
<comment type="caution">
    <text evidence="6">The sequence shown here is derived from an EMBL/GenBank/DDBJ whole genome shotgun (WGS) entry which is preliminary data.</text>
</comment>
<evidence type="ECO:0000313" key="7">
    <source>
        <dbReference type="Proteomes" id="UP001652445"/>
    </source>
</evidence>
<dbReference type="SUPFAM" id="SSF53850">
    <property type="entry name" value="Periplasmic binding protein-like II"/>
    <property type="match status" value="1"/>
</dbReference>
<dbReference type="InterPro" id="IPR036388">
    <property type="entry name" value="WH-like_DNA-bd_sf"/>
</dbReference>
<accession>A0ABT2USR9</accession>
<keyword evidence="2" id="KW-0805">Transcription regulation</keyword>
<evidence type="ECO:0000313" key="6">
    <source>
        <dbReference type="EMBL" id="MCU6797066.1"/>
    </source>
</evidence>
<dbReference type="Gene3D" id="1.10.10.10">
    <property type="entry name" value="Winged helix-like DNA-binding domain superfamily/Winged helix DNA-binding domain"/>
    <property type="match status" value="1"/>
</dbReference>
<dbReference type="InterPro" id="IPR036390">
    <property type="entry name" value="WH_DNA-bd_sf"/>
</dbReference>
<protein>
    <submittedName>
        <fullName evidence="6">LysR family transcriptional regulator</fullName>
    </submittedName>
</protein>
<dbReference type="SUPFAM" id="SSF46785">
    <property type="entry name" value="Winged helix' DNA-binding domain"/>
    <property type="match status" value="1"/>
</dbReference>
<dbReference type="CDD" id="cd08438">
    <property type="entry name" value="PBP2_CidR"/>
    <property type="match status" value="1"/>
</dbReference>
<name>A0ABT2USR9_9BACL</name>
<keyword evidence="7" id="KW-1185">Reference proteome</keyword>
<dbReference type="EMBL" id="JAOQIO010000113">
    <property type="protein sequence ID" value="MCU6797066.1"/>
    <property type="molecule type" value="Genomic_DNA"/>
</dbReference>
<dbReference type="Proteomes" id="UP001652445">
    <property type="component" value="Unassembled WGS sequence"/>
</dbReference>
<gene>
    <name evidence="6" type="ORF">OB236_33545</name>
</gene>
<dbReference type="InterPro" id="IPR005119">
    <property type="entry name" value="LysR_subst-bd"/>
</dbReference>
<keyword evidence="4" id="KW-0804">Transcription</keyword>
<evidence type="ECO:0000256" key="3">
    <source>
        <dbReference type="ARBA" id="ARBA00023125"/>
    </source>
</evidence>
<feature type="domain" description="HTH lysR-type" evidence="5">
    <location>
        <begin position="1"/>
        <end position="58"/>
    </location>
</feature>
<evidence type="ECO:0000256" key="4">
    <source>
        <dbReference type="ARBA" id="ARBA00023163"/>
    </source>
</evidence>
<dbReference type="InterPro" id="IPR000847">
    <property type="entry name" value="LysR_HTH_N"/>
</dbReference>
<organism evidence="6 7">
    <name type="scientific">Paenibacillus baimaensis</name>
    <dbReference type="NCBI Taxonomy" id="2982185"/>
    <lineage>
        <taxon>Bacteria</taxon>
        <taxon>Bacillati</taxon>
        <taxon>Bacillota</taxon>
        <taxon>Bacilli</taxon>
        <taxon>Bacillales</taxon>
        <taxon>Paenibacillaceae</taxon>
        <taxon>Paenibacillus</taxon>
    </lineage>
</organism>
<evidence type="ECO:0000259" key="5">
    <source>
        <dbReference type="PROSITE" id="PS50931"/>
    </source>
</evidence>
<dbReference type="RefSeq" id="WP_262687892.1">
    <property type="nucleotide sequence ID" value="NZ_JAOQIO010000113.1"/>
</dbReference>
<proteinExistence type="inferred from homology"/>